<gene>
    <name evidence="14" type="primary">LOC112051472</name>
</gene>
<evidence type="ECO:0000313" key="13">
    <source>
        <dbReference type="Proteomes" id="UP001652582"/>
    </source>
</evidence>
<keyword evidence="10" id="KW-0407">Ion channel</keyword>
<evidence type="ECO:0000256" key="6">
    <source>
        <dbReference type="ARBA" id="ARBA00022989"/>
    </source>
</evidence>
<keyword evidence="8" id="KW-0406">Ion transport</keyword>
<dbReference type="Gene3D" id="1.25.40.20">
    <property type="entry name" value="Ankyrin repeat-containing domain"/>
    <property type="match status" value="1"/>
</dbReference>
<dbReference type="Proteomes" id="UP001652582">
    <property type="component" value="Chromosome 6"/>
</dbReference>
<dbReference type="Pfam" id="PF00520">
    <property type="entry name" value="Ion_trans"/>
    <property type="match status" value="1"/>
</dbReference>
<keyword evidence="9 11" id="KW-0472">Membrane</keyword>
<evidence type="ECO:0000256" key="9">
    <source>
        <dbReference type="ARBA" id="ARBA00023136"/>
    </source>
</evidence>
<sequence length="371" mass="42804">MAQDSYVMEPYRSSRGENDPQVQLRNALLENDFEKFEELVINGAVDLEYVYPYPDDKTCLELAVLEPNKIEFVKLILQHMTSVVLRMTEPISDTPILLAVKNRNIEALDALLEFSSFFINCVAFALSFYTLFKRGEEQEDQKASNPNNTDQVEEDFFEDPGRSLFKTIVMMTGEFDVGSIEFSTFPVTSHIIFILFVFMVPIVLFNLLNGLAVSDTQEIRSNAELLGHISRIKLISHYERDLLRYYKTVLKCFSWLPPTLQALNIIQPYMLCINPWATFHFLPNYGMTVNPNQNNRIELPDCLRGSGNKYCFGQCALRLDRKIVKNAKIIINKRTCVSEFDEIKHTLSKYETNILNMESTLKRVLQKLEAL</sequence>
<dbReference type="SUPFAM" id="SSF48403">
    <property type="entry name" value="Ankyrin repeat"/>
    <property type="match status" value="1"/>
</dbReference>
<evidence type="ECO:0000256" key="8">
    <source>
        <dbReference type="ARBA" id="ARBA00023065"/>
    </source>
</evidence>
<evidence type="ECO:0000256" key="11">
    <source>
        <dbReference type="SAM" id="Phobius"/>
    </source>
</evidence>
<evidence type="ECO:0000256" key="4">
    <source>
        <dbReference type="ARBA" id="ARBA00022692"/>
    </source>
</evidence>
<dbReference type="PANTHER" id="PTHR47143:SF4">
    <property type="entry name" value="TRANSIENT RECEPTOR POTENTIAL CATION CHANNEL PROTEIN PAINLESS"/>
    <property type="match status" value="1"/>
</dbReference>
<keyword evidence="3" id="KW-0716">Sensory transduction</keyword>
<organism evidence="13 14">
    <name type="scientific">Bicyclus anynana</name>
    <name type="common">Squinting bush brown butterfly</name>
    <dbReference type="NCBI Taxonomy" id="110368"/>
    <lineage>
        <taxon>Eukaryota</taxon>
        <taxon>Metazoa</taxon>
        <taxon>Ecdysozoa</taxon>
        <taxon>Arthropoda</taxon>
        <taxon>Hexapoda</taxon>
        <taxon>Insecta</taxon>
        <taxon>Pterygota</taxon>
        <taxon>Neoptera</taxon>
        <taxon>Endopterygota</taxon>
        <taxon>Lepidoptera</taxon>
        <taxon>Glossata</taxon>
        <taxon>Ditrysia</taxon>
        <taxon>Papilionoidea</taxon>
        <taxon>Nymphalidae</taxon>
        <taxon>Satyrinae</taxon>
        <taxon>Satyrini</taxon>
        <taxon>Mycalesina</taxon>
        <taxon>Bicyclus</taxon>
    </lineage>
</organism>
<comment type="subcellular location">
    <subcellularLocation>
        <location evidence="1">Membrane</location>
        <topology evidence="1">Multi-pass membrane protein</topology>
    </subcellularLocation>
</comment>
<name>A0ABM3LGP2_BICAN</name>
<dbReference type="InterPro" id="IPR002110">
    <property type="entry name" value="Ankyrin_rpt"/>
</dbReference>
<feature type="transmembrane region" description="Helical" evidence="11">
    <location>
        <begin position="111"/>
        <end position="132"/>
    </location>
</feature>
<evidence type="ECO:0000259" key="12">
    <source>
        <dbReference type="Pfam" id="PF00520"/>
    </source>
</evidence>
<feature type="domain" description="Ion transport" evidence="12">
    <location>
        <begin position="116"/>
        <end position="223"/>
    </location>
</feature>
<protein>
    <submittedName>
        <fullName evidence="14">Uncharacterized protein LOC112051472 isoform X5</fullName>
    </submittedName>
</protein>
<keyword evidence="7" id="KW-0040">ANK repeat</keyword>
<dbReference type="InterPro" id="IPR036770">
    <property type="entry name" value="Ankyrin_rpt-contain_sf"/>
</dbReference>
<keyword evidence="5" id="KW-0677">Repeat</keyword>
<dbReference type="PANTHER" id="PTHR47143">
    <property type="entry name" value="TRANSIENT RECEPTOR POTENTIAL CATION CHANNEL PROTEIN PAINLESS"/>
    <property type="match status" value="1"/>
</dbReference>
<evidence type="ECO:0000256" key="3">
    <source>
        <dbReference type="ARBA" id="ARBA00022606"/>
    </source>
</evidence>
<dbReference type="RefSeq" id="XP_052738221.1">
    <property type="nucleotide sequence ID" value="XM_052882261.1"/>
</dbReference>
<reference evidence="14" key="1">
    <citation type="submission" date="2025-08" db="UniProtKB">
        <authorList>
            <consortium name="RefSeq"/>
        </authorList>
    </citation>
    <scope>IDENTIFICATION</scope>
</reference>
<evidence type="ECO:0000256" key="7">
    <source>
        <dbReference type="ARBA" id="ARBA00023043"/>
    </source>
</evidence>
<evidence type="ECO:0000256" key="10">
    <source>
        <dbReference type="ARBA" id="ARBA00023303"/>
    </source>
</evidence>
<evidence type="ECO:0000313" key="14">
    <source>
        <dbReference type="RefSeq" id="XP_052738221.1"/>
    </source>
</evidence>
<evidence type="ECO:0000256" key="5">
    <source>
        <dbReference type="ARBA" id="ARBA00022737"/>
    </source>
</evidence>
<dbReference type="SMART" id="SM00248">
    <property type="entry name" value="ANK"/>
    <property type="match status" value="2"/>
</dbReference>
<dbReference type="InterPro" id="IPR052076">
    <property type="entry name" value="TRP_cation_channel"/>
</dbReference>
<evidence type="ECO:0000256" key="2">
    <source>
        <dbReference type="ARBA" id="ARBA00022448"/>
    </source>
</evidence>
<feature type="transmembrane region" description="Helical" evidence="11">
    <location>
        <begin position="191"/>
        <end position="212"/>
    </location>
</feature>
<keyword evidence="13" id="KW-1185">Reference proteome</keyword>
<evidence type="ECO:0000256" key="1">
    <source>
        <dbReference type="ARBA" id="ARBA00004141"/>
    </source>
</evidence>
<keyword evidence="6 11" id="KW-1133">Transmembrane helix</keyword>
<keyword evidence="4 11" id="KW-0812">Transmembrane</keyword>
<accession>A0ABM3LGP2</accession>
<dbReference type="GeneID" id="112051472"/>
<proteinExistence type="predicted"/>
<keyword evidence="2" id="KW-0813">Transport</keyword>
<dbReference type="InterPro" id="IPR005821">
    <property type="entry name" value="Ion_trans_dom"/>
</dbReference>